<sequence length="289" mass="33372">MIDLIQKRLVEYSASGPVEEENALKEIVQEIMLFALWQADFFKVAAFQGGTSLRILHGLNRFSEDIDFILLEPDPAFSWQPYLDLLADTCKEFGIEPEALDRSRMDRNVKAALIKDRSIANQLNLSFINNQRNQKLKIKLEIDCNPPAGSGFEYKYLDFPVDFEVCHQDMSSNFALKTHALLCRPYLKGRDWYDFNWYIAQGETPNLLLLQNALFQHGPWRGQPLVIDRGWLVKALGEKISTIDWQDATGDVERFLKPVEQKSLQLWGEKFYMNKLGKLDGLLRKNDGH</sequence>
<evidence type="ECO:0000313" key="1">
    <source>
        <dbReference type="EMBL" id="VAW84676.1"/>
    </source>
</evidence>
<name>A0A3B0ZVS3_9ZZZZ</name>
<dbReference type="InterPro" id="IPR014942">
    <property type="entry name" value="AbiEii"/>
</dbReference>
<accession>A0A3B0ZVS3</accession>
<dbReference type="Gene3D" id="3.10.450.620">
    <property type="entry name" value="JHP933, nucleotidyltransferase-like core domain"/>
    <property type="match status" value="1"/>
</dbReference>
<reference evidence="1" key="1">
    <citation type="submission" date="2018-06" db="EMBL/GenBank/DDBJ databases">
        <authorList>
            <person name="Zhirakovskaya E."/>
        </authorList>
    </citation>
    <scope>NUCLEOTIDE SEQUENCE</scope>
</reference>
<dbReference type="EMBL" id="UOFQ01000005">
    <property type="protein sequence ID" value="VAW84676.1"/>
    <property type="molecule type" value="Genomic_DNA"/>
</dbReference>
<proteinExistence type="predicted"/>
<gene>
    <name evidence="1" type="ORF">MNBD_GAMMA17-2132</name>
</gene>
<evidence type="ECO:0008006" key="2">
    <source>
        <dbReference type="Google" id="ProtNLM"/>
    </source>
</evidence>
<organism evidence="1">
    <name type="scientific">hydrothermal vent metagenome</name>
    <dbReference type="NCBI Taxonomy" id="652676"/>
    <lineage>
        <taxon>unclassified sequences</taxon>
        <taxon>metagenomes</taxon>
        <taxon>ecological metagenomes</taxon>
    </lineage>
</organism>
<dbReference type="Pfam" id="PF08843">
    <property type="entry name" value="AbiEii"/>
    <property type="match status" value="1"/>
</dbReference>
<protein>
    <recommendedName>
        <fullName evidence="2">Nucleotidyl transferase AbiEii/AbiGii toxin family protein</fullName>
    </recommendedName>
</protein>
<dbReference type="AlphaFoldDB" id="A0A3B0ZVS3"/>